<keyword evidence="2" id="KW-1185">Reference proteome</keyword>
<organism evidence="1 2">
    <name type="scientific">Smittium simulii</name>
    <dbReference type="NCBI Taxonomy" id="133385"/>
    <lineage>
        <taxon>Eukaryota</taxon>
        <taxon>Fungi</taxon>
        <taxon>Fungi incertae sedis</taxon>
        <taxon>Zoopagomycota</taxon>
        <taxon>Kickxellomycotina</taxon>
        <taxon>Harpellomycetes</taxon>
        <taxon>Harpellales</taxon>
        <taxon>Legeriomycetaceae</taxon>
        <taxon>Smittium</taxon>
    </lineage>
</organism>
<proteinExistence type="predicted"/>
<gene>
    <name evidence="1" type="ORF">BB561_004745</name>
</gene>
<comment type="caution">
    <text evidence="1">The sequence shown here is derived from an EMBL/GenBank/DDBJ whole genome shotgun (WGS) entry which is preliminary data.</text>
</comment>
<sequence length="346" mass="39425">METQNTDLIKPITIELSVVNALENYPFEIDQVYFQFENEPSPVQLIQDQTTVITADIESISTFSDNFSVSDNERTVQGLNINTKNSPRSSFLKQNIQLESEELSSLQKLSVVNALENYPFEIDQVYFQFENEPSPVQLIQDQTTVITADIEPISTFLDNFSVSDNERTVQGLNINTKNSPRSSFLKQNIQLESEELSSLQSNPLSQRFRLPGLEYNLIRETDALELNKENYNSSTIPNNNNQNKKFWNVLKASSHSNNCVISNVNSTLTKSTNGLEVNDYTLKIDIEALTNQNHSYINCIDHNSEIIQTDENYNELSIQQLQDDIYLLNKRATLIERAFNGPNSES</sequence>
<dbReference type="EMBL" id="MBFR01000240">
    <property type="protein sequence ID" value="PVU90735.1"/>
    <property type="molecule type" value="Genomic_DNA"/>
</dbReference>
<evidence type="ECO:0000313" key="1">
    <source>
        <dbReference type="EMBL" id="PVU90735.1"/>
    </source>
</evidence>
<dbReference type="Proteomes" id="UP000245383">
    <property type="component" value="Unassembled WGS sequence"/>
</dbReference>
<accession>A0A2T9YEJ7</accession>
<evidence type="ECO:0000313" key="2">
    <source>
        <dbReference type="Proteomes" id="UP000245383"/>
    </source>
</evidence>
<name>A0A2T9YEJ7_9FUNG</name>
<reference evidence="1 2" key="1">
    <citation type="journal article" date="2018" name="MBio">
        <title>Comparative Genomics Reveals the Core Gene Toolbox for the Fungus-Insect Symbiosis.</title>
        <authorList>
            <person name="Wang Y."/>
            <person name="Stata M."/>
            <person name="Wang W."/>
            <person name="Stajich J.E."/>
            <person name="White M.M."/>
            <person name="Moncalvo J.M."/>
        </authorList>
    </citation>
    <scope>NUCLEOTIDE SEQUENCE [LARGE SCALE GENOMIC DNA]</scope>
    <source>
        <strain evidence="1 2">SWE-8-4</strain>
    </source>
</reference>
<dbReference type="AlphaFoldDB" id="A0A2T9YEJ7"/>
<protein>
    <submittedName>
        <fullName evidence="1">Uncharacterized protein</fullName>
    </submittedName>
</protein>